<sequence length="36" mass="4132">MKGSFTFMDAHLFADCQLCLIVTLELDSFLFCDPRC</sequence>
<reference evidence="1" key="1">
    <citation type="submission" date="2014-09" db="EMBL/GenBank/DDBJ databases">
        <authorList>
            <person name="Magalhaes I.L.F."/>
            <person name="Oliveira U."/>
            <person name="Santos F.R."/>
            <person name="Vidigal T.H.D.A."/>
            <person name="Brescovit A.D."/>
            <person name="Santos A.J."/>
        </authorList>
    </citation>
    <scope>NUCLEOTIDE SEQUENCE</scope>
    <source>
        <tissue evidence="1">Shoot tissue taken approximately 20 cm above the soil surface</tissue>
    </source>
</reference>
<reference evidence="1" key="2">
    <citation type="journal article" date="2015" name="Data Brief">
        <title>Shoot transcriptome of the giant reed, Arundo donax.</title>
        <authorList>
            <person name="Barrero R.A."/>
            <person name="Guerrero F.D."/>
            <person name="Moolhuijzen P."/>
            <person name="Goolsby J.A."/>
            <person name="Tidwell J."/>
            <person name="Bellgard S.E."/>
            <person name="Bellgard M.I."/>
        </authorList>
    </citation>
    <scope>NUCLEOTIDE SEQUENCE</scope>
    <source>
        <tissue evidence="1">Shoot tissue taken approximately 20 cm above the soil surface</tissue>
    </source>
</reference>
<proteinExistence type="predicted"/>
<name>A0A0A9HB62_ARUDO</name>
<protein>
    <submittedName>
        <fullName evidence="1">Uncharacterized protein</fullName>
    </submittedName>
</protein>
<accession>A0A0A9HB62</accession>
<dbReference type="AlphaFoldDB" id="A0A0A9HB62"/>
<dbReference type="EMBL" id="GBRH01164847">
    <property type="protein sequence ID" value="JAE33049.1"/>
    <property type="molecule type" value="Transcribed_RNA"/>
</dbReference>
<evidence type="ECO:0000313" key="1">
    <source>
        <dbReference type="EMBL" id="JAE33049.1"/>
    </source>
</evidence>
<organism evidence="1">
    <name type="scientific">Arundo donax</name>
    <name type="common">Giant reed</name>
    <name type="synonym">Donax arundinaceus</name>
    <dbReference type="NCBI Taxonomy" id="35708"/>
    <lineage>
        <taxon>Eukaryota</taxon>
        <taxon>Viridiplantae</taxon>
        <taxon>Streptophyta</taxon>
        <taxon>Embryophyta</taxon>
        <taxon>Tracheophyta</taxon>
        <taxon>Spermatophyta</taxon>
        <taxon>Magnoliopsida</taxon>
        <taxon>Liliopsida</taxon>
        <taxon>Poales</taxon>
        <taxon>Poaceae</taxon>
        <taxon>PACMAD clade</taxon>
        <taxon>Arundinoideae</taxon>
        <taxon>Arundineae</taxon>
        <taxon>Arundo</taxon>
    </lineage>
</organism>